<name>A0A1F6XPX7_9BACT</name>
<sequence>MDQILEKFREPVKTSKSFLELEEQINELNNKLQKLYNELFKYEEYLKTKKIKFKKEKEETEREIEKLENQIVQIKFEIEKISQGEKTKELQQAYSKYEKIYNESLNNLKELEKQKQEARDARAYGELEKKIEEVTLDKISLQNKMKEIKNSLQ</sequence>
<evidence type="ECO:0000313" key="2">
    <source>
        <dbReference type="EMBL" id="OGI96143.1"/>
    </source>
</evidence>
<protein>
    <submittedName>
        <fullName evidence="2">Uncharacterized protein</fullName>
    </submittedName>
</protein>
<dbReference type="EMBL" id="MFVN01000044">
    <property type="protein sequence ID" value="OGI96143.1"/>
    <property type="molecule type" value="Genomic_DNA"/>
</dbReference>
<comment type="caution">
    <text evidence="2">The sequence shown here is derived from an EMBL/GenBank/DDBJ whole genome shotgun (WGS) entry which is preliminary data.</text>
</comment>
<reference evidence="2 3" key="1">
    <citation type="journal article" date="2016" name="Nat. Commun.">
        <title>Thousands of microbial genomes shed light on interconnected biogeochemical processes in an aquifer system.</title>
        <authorList>
            <person name="Anantharaman K."/>
            <person name="Brown C.T."/>
            <person name="Hug L.A."/>
            <person name="Sharon I."/>
            <person name="Castelle C.J."/>
            <person name="Probst A.J."/>
            <person name="Thomas B.C."/>
            <person name="Singh A."/>
            <person name="Wilkins M.J."/>
            <person name="Karaoz U."/>
            <person name="Brodie E.L."/>
            <person name="Williams K.H."/>
            <person name="Hubbard S.S."/>
            <person name="Banfield J.F."/>
        </authorList>
    </citation>
    <scope>NUCLEOTIDE SEQUENCE [LARGE SCALE GENOMIC DNA]</scope>
</reference>
<organism evidence="2 3">
    <name type="scientific">Candidatus Nomurabacteria bacterium RIFCSPLOWO2_02_FULL_42_17</name>
    <dbReference type="NCBI Taxonomy" id="1801789"/>
    <lineage>
        <taxon>Bacteria</taxon>
        <taxon>Candidatus Nomuraibacteriota</taxon>
    </lineage>
</organism>
<dbReference type="AlphaFoldDB" id="A0A1F6XPX7"/>
<dbReference type="Proteomes" id="UP000177195">
    <property type="component" value="Unassembled WGS sequence"/>
</dbReference>
<keyword evidence="1" id="KW-0175">Coiled coil</keyword>
<proteinExistence type="predicted"/>
<feature type="coiled-coil region" evidence="1">
    <location>
        <begin position="18"/>
        <end position="151"/>
    </location>
</feature>
<evidence type="ECO:0000256" key="1">
    <source>
        <dbReference type="SAM" id="Coils"/>
    </source>
</evidence>
<accession>A0A1F6XPX7</accession>
<evidence type="ECO:0000313" key="3">
    <source>
        <dbReference type="Proteomes" id="UP000177195"/>
    </source>
</evidence>
<gene>
    <name evidence="2" type="ORF">A3I25_00680</name>
</gene>